<proteinExistence type="predicted"/>
<gene>
    <name evidence="2" type="ORF">Dda_0978</name>
</gene>
<keyword evidence="3" id="KW-1185">Reference proteome</keyword>
<evidence type="ECO:0000313" key="2">
    <source>
        <dbReference type="EMBL" id="KAJ6264826.1"/>
    </source>
</evidence>
<evidence type="ECO:0000256" key="1">
    <source>
        <dbReference type="SAM" id="MobiDB-lite"/>
    </source>
</evidence>
<name>A0AAD6J8F4_DREDA</name>
<dbReference type="Proteomes" id="UP001221413">
    <property type="component" value="Unassembled WGS sequence"/>
</dbReference>
<feature type="compositionally biased region" description="Low complexity" evidence="1">
    <location>
        <begin position="40"/>
        <end position="51"/>
    </location>
</feature>
<evidence type="ECO:0000313" key="3">
    <source>
        <dbReference type="Proteomes" id="UP001221413"/>
    </source>
</evidence>
<feature type="region of interest" description="Disordered" evidence="1">
    <location>
        <begin position="15"/>
        <end position="99"/>
    </location>
</feature>
<comment type="caution">
    <text evidence="2">The sequence shown here is derived from an EMBL/GenBank/DDBJ whole genome shotgun (WGS) entry which is preliminary data.</text>
</comment>
<organism evidence="2 3">
    <name type="scientific">Drechslerella dactyloides</name>
    <name type="common">Nematode-trapping fungus</name>
    <name type="synonym">Arthrobotrys dactyloides</name>
    <dbReference type="NCBI Taxonomy" id="74499"/>
    <lineage>
        <taxon>Eukaryota</taxon>
        <taxon>Fungi</taxon>
        <taxon>Dikarya</taxon>
        <taxon>Ascomycota</taxon>
        <taxon>Pezizomycotina</taxon>
        <taxon>Orbiliomycetes</taxon>
        <taxon>Orbiliales</taxon>
        <taxon>Orbiliaceae</taxon>
        <taxon>Drechslerella</taxon>
    </lineage>
</organism>
<dbReference type="EMBL" id="JAQGDS010000001">
    <property type="protein sequence ID" value="KAJ6264826.1"/>
    <property type="molecule type" value="Genomic_DNA"/>
</dbReference>
<reference evidence="2" key="1">
    <citation type="submission" date="2023-01" db="EMBL/GenBank/DDBJ databases">
        <title>The chitinases involved in constricting ring structure development in the nematode-trapping fungus Drechslerella dactyloides.</title>
        <authorList>
            <person name="Wang R."/>
            <person name="Zhang L."/>
            <person name="Tang P."/>
            <person name="Li S."/>
            <person name="Liang L."/>
        </authorList>
    </citation>
    <scope>NUCLEOTIDE SEQUENCE</scope>
    <source>
        <strain evidence="2">YMF1.00031</strain>
    </source>
</reference>
<feature type="compositionally biased region" description="Low complexity" evidence="1">
    <location>
        <begin position="66"/>
        <end position="76"/>
    </location>
</feature>
<dbReference type="AlphaFoldDB" id="A0AAD6J8F4"/>
<protein>
    <submittedName>
        <fullName evidence="2">Uncharacterized protein</fullName>
    </submittedName>
</protein>
<sequence>MPPRAYALAEQAARYAPEQGRLCGSSATTNVVDESSDLATKPTTRSSTTKPGIANPPAPSPAGKRSNSSYESTSSEESGELEDCPFEKGPNVRFEEPEPIYTSGEKVNVEDVVKALEGRACSIMEEDWLEGSQFTTPYKTLLDICYSHTLFTQIHARKVMLVLLLSMMLLTAHATCEINDYGFQGNLTKGPTDLANIQLASRAEKYGRLDSTVTVITATTNSTPTIELLSPTSESVTLNDITTTEQRASFN</sequence>
<accession>A0AAD6J8F4</accession>